<organism evidence="2">
    <name type="scientific">Pithovirus LCPAC202</name>
    <dbReference type="NCBI Taxonomy" id="2506592"/>
    <lineage>
        <taxon>Viruses</taxon>
        <taxon>Pithoviruses</taxon>
    </lineage>
</organism>
<sequence>MNADQTSVVAAIIRDIIDQSNFQIIMPSVIPPVQIYHPEIIPIRIINNISPIVAVPVITSPQDDNIIQGFFPSRKYGYPYTFRKPEGNVVSIIEKFPKARRNKLIKSITGTNDINVLLRQRIWTVPINADGTKLLVKLFLAFPNWKGWSLTSRIPVSMEGIYSLGLQELADLGLRFRPKIRINRYSSKIKKFKRIVAKMVDVGLIIKSETELICHELFESLNLTRGEILKMLPPFSGVKKLSRIKLSFHYILSLKEIEKKLVLPKDLIEMGQEKWSELAIEEKTPHQNGSFIFSNLVRSLIKNRRLKSKYSFIGDDSFWQFYQKYYHYLPELGVVYMCESKSEPEIAIYLFMYGIFSIDLEINRLKLLKSISLLSDIPTRSGPYVIPECESITVPRRIITPELIISLSDLTIEDLIRYIRETDLVFFDAVNPAPQIKIIEEYPIRNGPSSHLYKWKHPKHSTPYHYLRSSQINEILSSRGLKISSTMEGKRFALDGLDKGCQSWTRNVRKHIVISVDNSSDSSLSDQLDGLDPAELYYLAGHFKINILNGLYNLELIRISIRLILNGLNPPNIAIKSANFTINLNPKNQRLSENFNLETDREILTFIIKSKQISQITQLPKESTIWKNIQEANREISDLIRYPIIINLNLYFSLRQLTWSSLIMLIEILYPGNLNAIIRSERDHLILLSRGYFLSVQSSKVIVRYHTLAKLPLISRKLLLRFHGLPSDRLRLVKLAMKKPTIVEKYIIEYDIPKLIEILGIIVPPGVRENDYITENIQSYRLAADRLPNSVKLLSTIDPKTLSMGNISRLTDREIISSFGIRPVFASRSELIDKIRKLWFEDGFFESISRNSINEKTLLFTEVSDSKVSMVGYGRLDNYRCYEMEELHHSFNTREDRMVHFRKPENKGQFELSEMIDLDLLVQDLFVRSVGNPDRLVELHIRIERGVIDYREMDSEMREIYHRISILSSSTKNILKEWFQILFDAGMYMRQWKGPGNSYPHTREETGQYQDQKVRPKPGTSNNVSPLGLKMGSLQEMMKTVPRRLIEIINKLKAARYNLGISRYEQVEILLIPLFQAVARGNMCIREASSIFTLSAAYYLQVLFNHKIKGFQPELIAGIN</sequence>
<feature type="region of interest" description="Disordered" evidence="1">
    <location>
        <begin position="996"/>
        <end position="1022"/>
    </location>
</feature>
<accession>A0A481Z623</accession>
<name>A0A481Z623_9VIRU</name>
<evidence type="ECO:0000256" key="1">
    <source>
        <dbReference type="SAM" id="MobiDB-lite"/>
    </source>
</evidence>
<evidence type="ECO:0000313" key="2">
    <source>
        <dbReference type="EMBL" id="QBK91056.1"/>
    </source>
</evidence>
<protein>
    <submittedName>
        <fullName evidence="2">Uncharacterized protein</fullName>
    </submittedName>
</protein>
<gene>
    <name evidence="2" type="ORF">LCPAC202_00300</name>
</gene>
<proteinExistence type="predicted"/>
<reference evidence="2" key="1">
    <citation type="journal article" date="2019" name="MBio">
        <title>Virus Genomes from Deep Sea Sediments Expand the Ocean Megavirome and Support Independent Origins of Viral Gigantism.</title>
        <authorList>
            <person name="Backstrom D."/>
            <person name="Yutin N."/>
            <person name="Jorgensen S.L."/>
            <person name="Dharamshi J."/>
            <person name="Homa F."/>
            <person name="Zaremba-Niedwiedzka K."/>
            <person name="Spang A."/>
            <person name="Wolf Y.I."/>
            <person name="Koonin E.V."/>
            <person name="Ettema T.J."/>
        </authorList>
    </citation>
    <scope>NUCLEOTIDE SEQUENCE</scope>
</reference>
<dbReference type="EMBL" id="MK500509">
    <property type="protein sequence ID" value="QBK91056.1"/>
    <property type="molecule type" value="Genomic_DNA"/>
</dbReference>